<evidence type="ECO:0000256" key="2">
    <source>
        <dbReference type="ARBA" id="ARBA00022801"/>
    </source>
</evidence>
<keyword evidence="2 4" id="KW-0378">Hydrolase</keyword>
<keyword evidence="1" id="KW-0820">tRNA-binding</keyword>
<name>A0A0G1N641_9BACT</name>
<evidence type="ECO:0000313" key="4">
    <source>
        <dbReference type="EMBL" id="KKU15752.1"/>
    </source>
</evidence>
<organism evidence="4 5">
    <name type="scientific">Candidatus Jorgensenbacteria bacterium GW2011_GWA2_45_9</name>
    <dbReference type="NCBI Taxonomy" id="1618663"/>
    <lineage>
        <taxon>Bacteria</taxon>
        <taxon>Candidatus Joergenseniibacteriota</taxon>
    </lineage>
</organism>
<evidence type="ECO:0000313" key="5">
    <source>
        <dbReference type="Proteomes" id="UP000034727"/>
    </source>
</evidence>
<gene>
    <name evidence="4" type="ORF">UX22_C0004G0073</name>
</gene>
<dbReference type="PANTHER" id="PTHR17224">
    <property type="entry name" value="PEPTIDYL-TRNA HYDROLASE"/>
    <property type="match status" value="1"/>
</dbReference>
<dbReference type="Proteomes" id="UP000034727">
    <property type="component" value="Unassembled WGS sequence"/>
</dbReference>
<accession>A0A0G1N641</accession>
<proteinExistence type="predicted"/>
<dbReference type="InterPro" id="IPR036416">
    <property type="entry name" value="Pept_tRNA_hydro_sf"/>
</dbReference>
<dbReference type="Pfam" id="PF01195">
    <property type="entry name" value="Pept_tRNA_hydro"/>
    <property type="match status" value="1"/>
</dbReference>
<dbReference type="Gene3D" id="3.40.50.1470">
    <property type="entry name" value="Peptidyl-tRNA hydrolase"/>
    <property type="match status" value="1"/>
</dbReference>
<evidence type="ECO:0000256" key="3">
    <source>
        <dbReference type="ARBA" id="ARBA00022884"/>
    </source>
</evidence>
<sequence>MLAEFNSSSSSISIIIGIGNPGDEYEWTFHNAGVEFARFVAREMGGRIKFKKHSSRLFSYTSVRELRICESASFMNNSGATVGKAVSFFKKLPENILVAHDDSDIALGNYKLDFGAGSAGHNGIASVIASLKTKNFWRARIGTRNSRERGRKKAGSFVLSKVSDSDKKILLGVFKKIMDDCVG</sequence>
<evidence type="ECO:0000256" key="1">
    <source>
        <dbReference type="ARBA" id="ARBA00022555"/>
    </source>
</evidence>
<dbReference type="PANTHER" id="PTHR17224:SF1">
    <property type="entry name" value="PEPTIDYL-TRNA HYDROLASE"/>
    <property type="match status" value="1"/>
</dbReference>
<dbReference type="GO" id="GO:0000049">
    <property type="term" value="F:tRNA binding"/>
    <property type="evidence" value="ECO:0007669"/>
    <property type="project" value="UniProtKB-KW"/>
</dbReference>
<keyword evidence="3" id="KW-0694">RNA-binding</keyword>
<dbReference type="GO" id="GO:0004045">
    <property type="term" value="F:peptidyl-tRNA hydrolase activity"/>
    <property type="evidence" value="ECO:0007669"/>
    <property type="project" value="InterPro"/>
</dbReference>
<dbReference type="NCBIfam" id="TIGR00447">
    <property type="entry name" value="pth"/>
    <property type="match status" value="1"/>
</dbReference>
<dbReference type="InterPro" id="IPR001328">
    <property type="entry name" value="Pept_tRNA_hydro"/>
</dbReference>
<reference evidence="4 5" key="1">
    <citation type="journal article" date="2015" name="Nature">
        <title>rRNA introns, odd ribosomes, and small enigmatic genomes across a large radiation of phyla.</title>
        <authorList>
            <person name="Brown C.T."/>
            <person name="Hug L.A."/>
            <person name="Thomas B.C."/>
            <person name="Sharon I."/>
            <person name="Castelle C.J."/>
            <person name="Singh A."/>
            <person name="Wilkins M.J."/>
            <person name="Williams K.H."/>
            <person name="Banfield J.F."/>
        </authorList>
    </citation>
    <scope>NUCLEOTIDE SEQUENCE [LARGE SCALE GENOMIC DNA]</scope>
</reference>
<dbReference type="EMBL" id="LCLJ01000004">
    <property type="protein sequence ID" value="KKU15752.1"/>
    <property type="molecule type" value="Genomic_DNA"/>
</dbReference>
<dbReference type="SUPFAM" id="SSF53178">
    <property type="entry name" value="Peptidyl-tRNA hydrolase-like"/>
    <property type="match status" value="1"/>
</dbReference>
<dbReference type="AlphaFoldDB" id="A0A0G1N641"/>
<comment type="caution">
    <text evidence="4">The sequence shown here is derived from an EMBL/GenBank/DDBJ whole genome shotgun (WGS) entry which is preliminary data.</text>
</comment>
<protein>
    <submittedName>
        <fullName evidence="4">Peptidyl-tRNA hydrolase</fullName>
    </submittedName>
</protein>